<name>A0A1I1TD40_9RHOB</name>
<dbReference type="EMBL" id="FOMS01000001">
    <property type="protein sequence ID" value="SFD56515.1"/>
    <property type="molecule type" value="Genomic_DNA"/>
</dbReference>
<dbReference type="InterPro" id="IPR005586">
    <property type="entry name" value="ABC_trans_aux"/>
</dbReference>
<evidence type="ECO:0000256" key="1">
    <source>
        <dbReference type="SAM" id="SignalP"/>
    </source>
</evidence>
<dbReference type="Gene3D" id="3.40.50.10610">
    <property type="entry name" value="ABC-type transport auxiliary lipoprotein component"/>
    <property type="match status" value="1"/>
</dbReference>
<dbReference type="RefSeq" id="WP_223162924.1">
    <property type="nucleotide sequence ID" value="NZ_FOMS01000001.1"/>
</dbReference>
<protein>
    <submittedName>
        <fullName evidence="3">Cholesterol transport system auxiliary component</fullName>
    </submittedName>
</protein>
<dbReference type="AlphaFoldDB" id="A0A1I1TD40"/>
<keyword evidence="1" id="KW-0732">Signal</keyword>
<gene>
    <name evidence="3" type="ORF">SAMN04515678_101588</name>
</gene>
<dbReference type="SUPFAM" id="SSF159594">
    <property type="entry name" value="XCC0632-like"/>
    <property type="match status" value="1"/>
</dbReference>
<evidence type="ECO:0000259" key="2">
    <source>
        <dbReference type="Pfam" id="PF03886"/>
    </source>
</evidence>
<accession>A0A1I1TD40</accession>
<dbReference type="Pfam" id="PF03886">
    <property type="entry name" value="ABC_trans_aux"/>
    <property type="match status" value="1"/>
</dbReference>
<feature type="chain" id="PRO_5009301832" evidence="1">
    <location>
        <begin position="21"/>
        <end position="201"/>
    </location>
</feature>
<sequence length="201" mass="21635">MRRFAFLVTFALLSGCSAISAIGEATAVLDVYELRAPDTVPQGAPRPLDVIVEEPVTTGALDTDRIMVKPSDLQAQYLPDARWGEEVPVMVQTLMLRTLQRTEAFRYTGREPLGLAGDVAIVTDIVDFQAVADEAGDGAEVVLRLRVQLVREEGVSILASRTFEATASAVDTETATLVSAFDAASDALFAEFASWALERLG</sequence>
<organism evidence="3 4">
    <name type="scientific">Roseivivax sediminis</name>
    <dbReference type="NCBI Taxonomy" id="936889"/>
    <lineage>
        <taxon>Bacteria</taxon>
        <taxon>Pseudomonadati</taxon>
        <taxon>Pseudomonadota</taxon>
        <taxon>Alphaproteobacteria</taxon>
        <taxon>Rhodobacterales</taxon>
        <taxon>Roseobacteraceae</taxon>
        <taxon>Roseivivax</taxon>
    </lineage>
</organism>
<dbReference type="Proteomes" id="UP000325289">
    <property type="component" value="Unassembled WGS sequence"/>
</dbReference>
<proteinExistence type="predicted"/>
<evidence type="ECO:0000313" key="3">
    <source>
        <dbReference type="EMBL" id="SFD56515.1"/>
    </source>
</evidence>
<reference evidence="3 4" key="1">
    <citation type="submission" date="2016-10" db="EMBL/GenBank/DDBJ databases">
        <authorList>
            <person name="Varghese N."/>
            <person name="Submissions S."/>
        </authorList>
    </citation>
    <scope>NUCLEOTIDE SEQUENCE [LARGE SCALE GENOMIC DNA]</scope>
    <source>
        <strain evidence="4">YIM D21,KCTC 23444,ACCC 10710</strain>
    </source>
</reference>
<evidence type="ECO:0000313" key="4">
    <source>
        <dbReference type="Proteomes" id="UP000325289"/>
    </source>
</evidence>
<keyword evidence="4" id="KW-1185">Reference proteome</keyword>
<feature type="signal peptide" evidence="1">
    <location>
        <begin position="1"/>
        <end position="20"/>
    </location>
</feature>
<feature type="domain" description="ABC-type transport auxiliary lipoprotein component" evidence="2">
    <location>
        <begin position="32"/>
        <end position="191"/>
    </location>
</feature>
<dbReference type="PROSITE" id="PS51257">
    <property type="entry name" value="PROKAR_LIPOPROTEIN"/>
    <property type="match status" value="1"/>
</dbReference>